<sequence length="392" mass="44200">MHRIATISRMKPMLAIALALSIAIPPTSASAAASIKPGAECKKLNQVATSSGVNYICLQSGKKLSWSSQAANYEKTKLKAYAQIRAGADSGNLDNVELVYHISSSFPKDLKQLYTAQVEYASKLYGSLFAKKEVVNIYMYTEKDEKYLRTQPILAEFLDEHLPWFQAWRQGKDQEHNLGLAAWFKEGPPGVLAGHAGVLASSKASAKTMRKYAIQVMPHEYWHVVQDYYFRPTFEDKFQARTDKSLDGLDFYTLHFPTTFREGSANTISFAMAANTKKEYLELYRYFITELKNYSHLKLITTLTSTLSVEKALKKIEDRRTFSEAHEASYPLGSLLYEWVIAEYGFDAYKKILENQMTGETFEDNIQASLGMSVANLYKKAAPHILAAFSGR</sequence>
<keyword evidence="1" id="KW-0732">Signal</keyword>
<evidence type="ECO:0000256" key="1">
    <source>
        <dbReference type="SAM" id="SignalP"/>
    </source>
</evidence>
<feature type="signal peptide" evidence="1">
    <location>
        <begin position="1"/>
        <end position="31"/>
    </location>
</feature>
<keyword evidence="3" id="KW-1185">Reference proteome</keyword>
<dbReference type="Proteomes" id="UP000217177">
    <property type="component" value="Chromosome"/>
</dbReference>
<protein>
    <submittedName>
        <fullName evidence="2">Uncharacterized protein</fullName>
    </submittedName>
</protein>
<reference evidence="2 3" key="1">
    <citation type="submission" date="2016-07" db="EMBL/GenBank/DDBJ databases">
        <title>High microdiversification within the ubiquitous acI lineage of Actinobacteria.</title>
        <authorList>
            <person name="Neuenschwander S.M."/>
            <person name="Salcher M."/>
            <person name="Ghai R."/>
            <person name="Pernthaler J."/>
        </authorList>
    </citation>
    <scope>NUCLEOTIDE SEQUENCE [LARGE SCALE GENOMIC DNA]</scope>
    <source>
        <strain evidence="2">MMS-IA-79</strain>
    </source>
</reference>
<gene>
    <name evidence="2" type="ORF">A1sIA79_02045</name>
</gene>
<accession>A0ABM6MDS1</accession>
<organism evidence="2 3">
    <name type="scientific">Candidatus Planktophila versatilis</name>
    <dbReference type="NCBI Taxonomy" id="1884905"/>
    <lineage>
        <taxon>Bacteria</taxon>
        <taxon>Bacillati</taxon>
        <taxon>Actinomycetota</taxon>
        <taxon>Actinomycetes</taxon>
        <taxon>Candidatus Nanopelagicales</taxon>
        <taxon>Candidatus Nanopelagicaceae</taxon>
        <taxon>Candidatus Planktophila</taxon>
    </lineage>
</organism>
<evidence type="ECO:0000313" key="2">
    <source>
        <dbReference type="EMBL" id="ASY17024.1"/>
    </source>
</evidence>
<dbReference type="EMBL" id="CP016774">
    <property type="protein sequence ID" value="ASY17024.1"/>
    <property type="molecule type" value="Genomic_DNA"/>
</dbReference>
<evidence type="ECO:0000313" key="3">
    <source>
        <dbReference type="Proteomes" id="UP000217177"/>
    </source>
</evidence>
<feature type="chain" id="PRO_5047518181" evidence="1">
    <location>
        <begin position="32"/>
        <end position="392"/>
    </location>
</feature>
<name>A0ABM6MDS1_9ACTN</name>
<proteinExistence type="predicted"/>